<feature type="compositionally biased region" description="Polar residues" evidence="1">
    <location>
        <begin position="12"/>
        <end position="25"/>
    </location>
</feature>
<protein>
    <submittedName>
        <fullName evidence="2">Uncharacterized protein</fullName>
    </submittedName>
</protein>
<feature type="compositionally biased region" description="Low complexity" evidence="1">
    <location>
        <begin position="141"/>
        <end position="159"/>
    </location>
</feature>
<gene>
    <name evidence="2" type="ORF">CPB83DRAFT_841203</name>
</gene>
<comment type="caution">
    <text evidence="2">The sequence shown here is derived from an EMBL/GenBank/DDBJ whole genome shotgun (WGS) entry which is preliminary data.</text>
</comment>
<sequence>VLPPLPAPPKPVSTQFDKAISTSNLPPLDDLYSMPDQPHGPDSRPFTPDPTNLTDLRLTSWNDNMLDDVWANHGSVQQYSPLLDSRWGLPHGPDQFADPQWDFQQASVASSLKATTGYLPGNPPISTSGHDPGNGYLGQAPNNVTNNFPTSTSTSFANSSTNPLCNITTSSLNNPTQTHSGSPAKTIIIKNVLSPGPPTPRPVNPLGSQMNPYEFTFTQEPQMPKSTPIPTSSMDQNQPFVHEPINAQRSTVMASRPKSKRPRREATPPETPISGPRHRTRTTNAEGDAYEMPTHMGKSTTARKSRKKKPKE</sequence>
<dbReference type="AlphaFoldDB" id="A0A9P6E2W3"/>
<feature type="region of interest" description="Disordered" evidence="1">
    <location>
        <begin position="219"/>
        <end position="312"/>
    </location>
</feature>
<feature type="region of interest" description="Disordered" evidence="1">
    <location>
        <begin position="125"/>
        <end position="159"/>
    </location>
</feature>
<reference evidence="2" key="1">
    <citation type="submission" date="2020-11" db="EMBL/GenBank/DDBJ databases">
        <authorList>
            <consortium name="DOE Joint Genome Institute"/>
            <person name="Ahrendt S."/>
            <person name="Riley R."/>
            <person name="Andreopoulos W."/>
            <person name="Labutti K."/>
            <person name="Pangilinan J."/>
            <person name="Ruiz-Duenas F.J."/>
            <person name="Barrasa J.M."/>
            <person name="Sanchez-Garcia M."/>
            <person name="Camarero S."/>
            <person name="Miyauchi S."/>
            <person name="Serrano A."/>
            <person name="Linde D."/>
            <person name="Babiker R."/>
            <person name="Drula E."/>
            <person name="Ayuso-Fernandez I."/>
            <person name="Pacheco R."/>
            <person name="Padilla G."/>
            <person name="Ferreira P."/>
            <person name="Barriuso J."/>
            <person name="Kellner H."/>
            <person name="Castanera R."/>
            <person name="Alfaro M."/>
            <person name="Ramirez L."/>
            <person name="Pisabarro A.G."/>
            <person name="Kuo A."/>
            <person name="Tritt A."/>
            <person name="Lipzen A."/>
            <person name="He G."/>
            <person name="Yan M."/>
            <person name="Ng V."/>
            <person name="Cullen D."/>
            <person name="Martin F."/>
            <person name="Rosso M.-N."/>
            <person name="Henrissat B."/>
            <person name="Hibbett D."/>
            <person name="Martinez A.T."/>
            <person name="Grigoriev I.V."/>
        </authorList>
    </citation>
    <scope>NUCLEOTIDE SEQUENCE</scope>
    <source>
        <strain evidence="2">CBS 506.95</strain>
    </source>
</reference>
<proteinExistence type="predicted"/>
<dbReference type="Proteomes" id="UP000807306">
    <property type="component" value="Unassembled WGS sequence"/>
</dbReference>
<feature type="region of interest" description="Disordered" evidence="1">
    <location>
        <begin position="1"/>
        <end position="52"/>
    </location>
</feature>
<evidence type="ECO:0000313" key="3">
    <source>
        <dbReference type="Proteomes" id="UP000807306"/>
    </source>
</evidence>
<keyword evidence="3" id="KW-1185">Reference proteome</keyword>
<feature type="compositionally biased region" description="Basic residues" evidence="1">
    <location>
        <begin position="301"/>
        <end position="312"/>
    </location>
</feature>
<evidence type="ECO:0000256" key="1">
    <source>
        <dbReference type="SAM" id="MobiDB-lite"/>
    </source>
</evidence>
<dbReference type="EMBL" id="MU158037">
    <property type="protein sequence ID" value="KAF9521513.1"/>
    <property type="molecule type" value="Genomic_DNA"/>
</dbReference>
<name>A0A9P6E2W3_9AGAR</name>
<feature type="compositionally biased region" description="Polar residues" evidence="1">
    <location>
        <begin position="219"/>
        <end position="239"/>
    </location>
</feature>
<organism evidence="2 3">
    <name type="scientific">Crepidotus variabilis</name>
    <dbReference type="NCBI Taxonomy" id="179855"/>
    <lineage>
        <taxon>Eukaryota</taxon>
        <taxon>Fungi</taxon>
        <taxon>Dikarya</taxon>
        <taxon>Basidiomycota</taxon>
        <taxon>Agaricomycotina</taxon>
        <taxon>Agaricomycetes</taxon>
        <taxon>Agaricomycetidae</taxon>
        <taxon>Agaricales</taxon>
        <taxon>Agaricineae</taxon>
        <taxon>Crepidotaceae</taxon>
        <taxon>Crepidotus</taxon>
    </lineage>
</organism>
<feature type="non-terminal residue" evidence="2">
    <location>
        <position position="1"/>
    </location>
</feature>
<evidence type="ECO:0000313" key="2">
    <source>
        <dbReference type="EMBL" id="KAF9521513.1"/>
    </source>
</evidence>
<accession>A0A9P6E2W3</accession>
<feature type="compositionally biased region" description="Pro residues" evidence="1">
    <location>
        <begin position="1"/>
        <end position="11"/>
    </location>
</feature>